<gene>
    <name evidence="1" type="ORF">AMP9_0835</name>
    <name evidence="2" type="ORF">ANT2_0772</name>
    <name evidence="3" type="ORF">ANT3_0774</name>
</gene>
<evidence type="ECO:0000313" key="2">
    <source>
        <dbReference type="EMBL" id="VFR45144.1"/>
    </source>
</evidence>
<name>A0A484R3T3_9ZZZZ</name>
<proteinExistence type="predicted"/>
<dbReference type="EMBL" id="CAADID010000025">
    <property type="protein sequence ID" value="VFR77475.1"/>
    <property type="molecule type" value="Genomic_DNA"/>
</dbReference>
<evidence type="ECO:0000313" key="3">
    <source>
        <dbReference type="EMBL" id="VFR77475.1"/>
    </source>
</evidence>
<organism evidence="2">
    <name type="scientific">plant metagenome</name>
    <dbReference type="NCBI Taxonomy" id="1297885"/>
    <lineage>
        <taxon>unclassified sequences</taxon>
        <taxon>metagenomes</taxon>
        <taxon>organismal metagenomes</taxon>
    </lineage>
</organism>
<evidence type="ECO:0000313" key="1">
    <source>
        <dbReference type="EMBL" id="VFR26054.1"/>
    </source>
</evidence>
<accession>A0A484R3T3</accession>
<dbReference type="EMBL" id="CAADIG010000018">
    <property type="protein sequence ID" value="VFR45144.1"/>
    <property type="molecule type" value="Genomic_DNA"/>
</dbReference>
<protein>
    <submittedName>
        <fullName evidence="2">Uncharacterized protein</fullName>
    </submittedName>
</protein>
<dbReference type="AlphaFoldDB" id="A0A484R3T3"/>
<reference evidence="2" key="1">
    <citation type="submission" date="2019-03" db="EMBL/GenBank/DDBJ databases">
        <authorList>
            <person name="Danneels B."/>
        </authorList>
    </citation>
    <scope>NUCLEOTIDE SEQUENCE</scope>
</reference>
<sequence length="89" mass="9809">MTMRVEWNSDSMHLRGEKKLVGVDAPVLPYAPFHDGYAWAVFLAGGQVFVQPWGGGPGLEGFLQGLPAPHENPSDADFQAFIERNKPEK</sequence>
<dbReference type="EMBL" id="CAADHY010000020">
    <property type="protein sequence ID" value="VFR26054.1"/>
    <property type="molecule type" value="Genomic_DNA"/>
</dbReference>